<dbReference type="EMBL" id="JACIDR010000001">
    <property type="protein sequence ID" value="MBB3971859.1"/>
    <property type="molecule type" value="Genomic_DNA"/>
</dbReference>
<gene>
    <name evidence="1" type="ORF">GGR24_000492</name>
</gene>
<dbReference type="RefSeq" id="WP_183393702.1">
    <property type="nucleotide sequence ID" value="NZ_JACIDR010000001.1"/>
</dbReference>
<organism evidence="1 2">
    <name type="scientific">Hansschlegelia beijingensis</name>
    <dbReference type="NCBI Taxonomy" id="1133344"/>
    <lineage>
        <taxon>Bacteria</taxon>
        <taxon>Pseudomonadati</taxon>
        <taxon>Pseudomonadota</taxon>
        <taxon>Alphaproteobacteria</taxon>
        <taxon>Hyphomicrobiales</taxon>
        <taxon>Methylopilaceae</taxon>
        <taxon>Hansschlegelia</taxon>
    </lineage>
</organism>
<accession>A0A7W6CX06</accession>
<name>A0A7W6CX06_9HYPH</name>
<evidence type="ECO:0000313" key="1">
    <source>
        <dbReference type="EMBL" id="MBB3971859.1"/>
    </source>
</evidence>
<dbReference type="AlphaFoldDB" id="A0A7W6CX06"/>
<comment type="caution">
    <text evidence="1">The sequence shown here is derived from an EMBL/GenBank/DDBJ whole genome shotgun (WGS) entry which is preliminary data.</text>
</comment>
<sequence length="80" mass="8409">MSKLETCLGALTKLGPLDLPIGQIAISKFLTGYASNAASQTKGLRLLEVSFFLQADGSAVADLVQAAIARRLRVLSLAPH</sequence>
<reference evidence="1 2" key="1">
    <citation type="submission" date="2020-08" db="EMBL/GenBank/DDBJ databases">
        <title>Genomic Encyclopedia of Type Strains, Phase IV (KMG-IV): sequencing the most valuable type-strain genomes for metagenomic binning, comparative biology and taxonomic classification.</title>
        <authorList>
            <person name="Goeker M."/>
        </authorList>
    </citation>
    <scope>NUCLEOTIDE SEQUENCE [LARGE SCALE GENOMIC DNA]</scope>
    <source>
        <strain evidence="1 2">DSM 25481</strain>
    </source>
</reference>
<dbReference type="Proteomes" id="UP000528964">
    <property type="component" value="Unassembled WGS sequence"/>
</dbReference>
<evidence type="ECO:0000313" key="2">
    <source>
        <dbReference type="Proteomes" id="UP000528964"/>
    </source>
</evidence>
<proteinExistence type="predicted"/>
<keyword evidence="2" id="KW-1185">Reference proteome</keyword>
<protein>
    <submittedName>
        <fullName evidence="1">Uncharacterized protein</fullName>
    </submittedName>
</protein>